<name>A0A5C6LW65_9BACT</name>
<dbReference type="AlphaFoldDB" id="A0A5C6LW65"/>
<organism evidence="1 2">
    <name type="scientific">Chitinophaga pinensis</name>
    <dbReference type="NCBI Taxonomy" id="79329"/>
    <lineage>
        <taxon>Bacteria</taxon>
        <taxon>Pseudomonadati</taxon>
        <taxon>Bacteroidota</taxon>
        <taxon>Chitinophagia</taxon>
        <taxon>Chitinophagales</taxon>
        <taxon>Chitinophagaceae</taxon>
        <taxon>Chitinophaga</taxon>
    </lineage>
</organism>
<dbReference type="RefSeq" id="WP_146304994.1">
    <property type="nucleotide sequence ID" value="NZ_VOHS01000007.1"/>
</dbReference>
<keyword evidence="2" id="KW-1185">Reference proteome</keyword>
<dbReference type="EMBL" id="VOHS01000007">
    <property type="protein sequence ID" value="TWW00838.1"/>
    <property type="molecule type" value="Genomic_DNA"/>
</dbReference>
<sequence>MRRFVQSAPLSLMMGNKLYAIKPMLLISMLTGSAGKAASVDFELYKAANSKNLPVADWKL</sequence>
<gene>
    <name evidence="1" type="ORF">FEF09_10115</name>
</gene>
<comment type="caution">
    <text evidence="1">The sequence shown here is derived from an EMBL/GenBank/DDBJ whole genome shotgun (WGS) entry which is preliminary data.</text>
</comment>
<reference evidence="1 2" key="1">
    <citation type="submission" date="2019-08" db="EMBL/GenBank/DDBJ databases">
        <title>Whole genome sequencing of chitin degrading bacteria Chitinophaga pinensis YS16.</title>
        <authorList>
            <person name="Singh R.P."/>
            <person name="Manchanda G."/>
            <person name="Maurya I.K."/>
            <person name="Joshi N.K."/>
            <person name="Srivastava A.K."/>
        </authorList>
    </citation>
    <scope>NUCLEOTIDE SEQUENCE [LARGE SCALE GENOMIC DNA]</scope>
    <source>
        <strain evidence="1 2">YS-16</strain>
    </source>
</reference>
<protein>
    <submittedName>
        <fullName evidence="1">Uncharacterized protein</fullName>
    </submittedName>
</protein>
<evidence type="ECO:0000313" key="2">
    <source>
        <dbReference type="Proteomes" id="UP000318815"/>
    </source>
</evidence>
<dbReference type="Proteomes" id="UP000318815">
    <property type="component" value="Unassembled WGS sequence"/>
</dbReference>
<proteinExistence type="predicted"/>
<evidence type="ECO:0000313" key="1">
    <source>
        <dbReference type="EMBL" id="TWW00838.1"/>
    </source>
</evidence>
<accession>A0A5C6LW65</accession>